<dbReference type="OrthoDB" id="1683318at2"/>
<keyword evidence="3" id="KW-1185">Reference proteome</keyword>
<reference evidence="2 3" key="1">
    <citation type="submission" date="2019-10" db="EMBL/GenBank/DDBJ databases">
        <title>Prolixibacter strains distinguished by the presence of nitrate reductase genes were adept at nitrate-dependent anaerobic corrosion of metallic iron and carbon steel.</title>
        <authorList>
            <person name="Iino T."/>
            <person name="Shono N."/>
            <person name="Ito K."/>
            <person name="Nakamura R."/>
            <person name="Sueoka K."/>
            <person name="Harayama S."/>
            <person name="Ohkuma M."/>
        </authorList>
    </citation>
    <scope>NUCLEOTIDE SEQUENCE [LARGE SCALE GENOMIC DNA]</scope>
    <source>
        <strain evidence="2 3">JCM 13498</strain>
    </source>
</reference>
<feature type="domain" description="Carboxymuconolactone decarboxylase-like" evidence="1">
    <location>
        <begin position="27"/>
        <end position="107"/>
    </location>
</feature>
<name>A0A5M4B4E5_9BACT</name>
<dbReference type="InterPro" id="IPR029032">
    <property type="entry name" value="AhpD-like"/>
</dbReference>
<evidence type="ECO:0000313" key="3">
    <source>
        <dbReference type="Proteomes" id="UP000391834"/>
    </source>
</evidence>
<dbReference type="RefSeq" id="WP_025865941.1">
    <property type="nucleotide sequence ID" value="NZ_BLAX01000001.1"/>
</dbReference>
<dbReference type="SUPFAM" id="SSF69118">
    <property type="entry name" value="AhpD-like"/>
    <property type="match status" value="1"/>
</dbReference>
<dbReference type="Proteomes" id="UP000391834">
    <property type="component" value="Unassembled WGS sequence"/>
</dbReference>
<dbReference type="EMBL" id="BLAX01000001">
    <property type="protein sequence ID" value="GET35025.1"/>
    <property type="molecule type" value="Genomic_DNA"/>
</dbReference>
<sequence>MKTNNESIRNIVAQRKKAHKFYRENSKVYQAFVEMEQRTYQDGALEKKHKELIATGISVVINCESCMEWHIKQAIDSGASQEEVIEAIEVGIEMSGGPGTVSARFAMEVLDFYLHQENERIDLT</sequence>
<evidence type="ECO:0000313" key="2">
    <source>
        <dbReference type="EMBL" id="GET35025.1"/>
    </source>
</evidence>
<dbReference type="InterPro" id="IPR003779">
    <property type="entry name" value="CMD-like"/>
</dbReference>
<dbReference type="NCBIfam" id="TIGR00778">
    <property type="entry name" value="ahpD_dom"/>
    <property type="match status" value="1"/>
</dbReference>
<organism evidence="2 3">
    <name type="scientific">Prolixibacter bellariivorans</name>
    <dbReference type="NCBI Taxonomy" id="314319"/>
    <lineage>
        <taxon>Bacteria</taxon>
        <taxon>Pseudomonadati</taxon>
        <taxon>Bacteroidota</taxon>
        <taxon>Bacteroidia</taxon>
        <taxon>Marinilabiliales</taxon>
        <taxon>Prolixibacteraceae</taxon>
        <taxon>Prolixibacter</taxon>
    </lineage>
</organism>
<protein>
    <submittedName>
        <fullName evidence="2">Alkyl hydroperoxide reductase AhpD</fullName>
    </submittedName>
</protein>
<dbReference type="PANTHER" id="PTHR33930">
    <property type="entry name" value="ALKYL HYDROPEROXIDE REDUCTASE AHPD"/>
    <property type="match status" value="1"/>
</dbReference>
<proteinExistence type="predicted"/>
<dbReference type="PANTHER" id="PTHR33930:SF2">
    <property type="entry name" value="BLR3452 PROTEIN"/>
    <property type="match status" value="1"/>
</dbReference>
<dbReference type="AlphaFoldDB" id="A0A5M4B4E5"/>
<comment type="caution">
    <text evidence="2">The sequence shown here is derived from an EMBL/GenBank/DDBJ whole genome shotgun (WGS) entry which is preliminary data.</text>
</comment>
<accession>A0A5M4B4E5</accession>
<dbReference type="Gene3D" id="1.20.1290.10">
    <property type="entry name" value="AhpD-like"/>
    <property type="match status" value="1"/>
</dbReference>
<gene>
    <name evidence="2" type="ORF">PbJCM13498_38880</name>
</gene>
<dbReference type="GO" id="GO:0051920">
    <property type="term" value="F:peroxiredoxin activity"/>
    <property type="evidence" value="ECO:0007669"/>
    <property type="project" value="InterPro"/>
</dbReference>
<dbReference type="Pfam" id="PF02627">
    <property type="entry name" value="CMD"/>
    <property type="match status" value="1"/>
</dbReference>
<evidence type="ECO:0000259" key="1">
    <source>
        <dbReference type="Pfam" id="PF02627"/>
    </source>
</evidence>
<dbReference type="InterPro" id="IPR004675">
    <property type="entry name" value="AhpD_core"/>
</dbReference>